<accession>A0A6N4TIL4</accession>
<evidence type="ECO:0000313" key="1">
    <source>
        <dbReference type="EMBL" id="BBK21952.1"/>
    </source>
</evidence>
<dbReference type="AlphaFoldDB" id="A0A6N4TIL4"/>
<evidence type="ECO:0008006" key="3">
    <source>
        <dbReference type="Google" id="ProtNLM"/>
    </source>
</evidence>
<name>A0A6N4TIL4_9FIRM</name>
<dbReference type="Proteomes" id="UP000464754">
    <property type="component" value="Chromosome"/>
</dbReference>
<organism evidence="1 2">
    <name type="scientific">Amedibacterium intestinale</name>
    <dbReference type="NCBI Taxonomy" id="2583452"/>
    <lineage>
        <taxon>Bacteria</taxon>
        <taxon>Bacillati</taxon>
        <taxon>Bacillota</taxon>
        <taxon>Erysipelotrichia</taxon>
        <taxon>Erysipelotrichales</taxon>
        <taxon>Erysipelotrichaceae</taxon>
        <taxon>Amedibacterium</taxon>
    </lineage>
</organism>
<gene>
    <name evidence="1" type="ORF">Aargi30884_08550</name>
</gene>
<sequence length="99" mass="10876">MFAIYLFVSSQSGISGTQLAYELEVNVKTACSLLRTLRAIADIENTKELLSGYIDIDAAYLGGIDRGNKRGRGSNKQTVLVAQELEKGKYPRQSVYDAI</sequence>
<evidence type="ECO:0000313" key="2">
    <source>
        <dbReference type="Proteomes" id="UP000464754"/>
    </source>
</evidence>
<dbReference type="KEGG" id="aarg:Aargi30884_08550"/>
<keyword evidence="2" id="KW-1185">Reference proteome</keyword>
<dbReference type="EMBL" id="AP019695">
    <property type="protein sequence ID" value="BBK21952.1"/>
    <property type="molecule type" value="Genomic_DNA"/>
</dbReference>
<reference evidence="2" key="1">
    <citation type="submission" date="2019-05" db="EMBL/GenBank/DDBJ databases">
        <title>Complete genome sequencing of Absiella argi strain JCM 30884.</title>
        <authorList>
            <person name="Sakamoto M."/>
            <person name="Murakami T."/>
            <person name="Mori H."/>
        </authorList>
    </citation>
    <scope>NUCLEOTIDE SEQUENCE [LARGE SCALE GENOMIC DNA]</scope>
    <source>
        <strain evidence="2">JCM 30884</strain>
    </source>
</reference>
<proteinExistence type="predicted"/>
<protein>
    <recommendedName>
        <fullName evidence="3">ISXO2-like transposase domain-containing protein</fullName>
    </recommendedName>
</protein>